<dbReference type="InterPro" id="IPR004681">
    <property type="entry name" value="TRAP_DctM"/>
</dbReference>
<protein>
    <recommendedName>
        <fullName evidence="8">TRAP C4-dicarboxylate transport system permease DctM subunit domain-containing protein</fullName>
    </recommendedName>
</protein>
<feature type="transmembrane region" description="Helical" evidence="7">
    <location>
        <begin position="276"/>
        <end position="302"/>
    </location>
</feature>
<feature type="transmembrane region" description="Helical" evidence="7">
    <location>
        <begin position="60"/>
        <end position="78"/>
    </location>
</feature>
<feature type="transmembrane region" description="Helical" evidence="7">
    <location>
        <begin position="98"/>
        <end position="127"/>
    </location>
</feature>
<sequence>MTVWATTAILLGGLLVILAIGTEIAVGIGIMAAIGILLFTDQPLQQFLWTAFNETNSFTLTAVPLFVFMGTMFANTGVVRKLFSGVDKLLGSLSGGLAMTVIGSSAVFGAMSGSSIAAAATFGKISFPEMEEQGYNHRLALGSIAMGGTLSVLIPPSIILVVYGQWLNVSVSRLFAAALIPGVIFALLLMLTVWVRVKLNPSLAPRSPSYGWRVKLLAIKEISPWLGIIILVLGVIFGGIMTPTEAASLGAFLGIAVALAYRQMSFRALKDSALTALKISAMLALVVMSARMLAHVFLFTGFTEEVSSFMLGLPFGKYGT</sequence>
<proteinExistence type="predicted"/>
<keyword evidence="3" id="KW-0997">Cell inner membrane</keyword>
<feature type="transmembrane region" description="Helical" evidence="7">
    <location>
        <begin position="175"/>
        <end position="195"/>
    </location>
</feature>
<comment type="caution">
    <text evidence="9">The sequence shown here is derived from an EMBL/GenBank/DDBJ whole genome shotgun (WGS) entry which is preliminary data.</text>
</comment>
<accession>X0SD89</accession>
<dbReference type="Pfam" id="PF06808">
    <property type="entry name" value="DctM"/>
    <property type="match status" value="1"/>
</dbReference>
<feature type="transmembrane region" description="Helical" evidence="7">
    <location>
        <begin position="139"/>
        <end position="163"/>
    </location>
</feature>
<evidence type="ECO:0000256" key="7">
    <source>
        <dbReference type="SAM" id="Phobius"/>
    </source>
</evidence>
<keyword evidence="5 7" id="KW-1133">Transmembrane helix</keyword>
<evidence type="ECO:0000256" key="3">
    <source>
        <dbReference type="ARBA" id="ARBA00022519"/>
    </source>
</evidence>
<evidence type="ECO:0000256" key="5">
    <source>
        <dbReference type="ARBA" id="ARBA00022989"/>
    </source>
</evidence>
<dbReference type="GO" id="GO:0005886">
    <property type="term" value="C:plasma membrane"/>
    <property type="evidence" value="ECO:0007669"/>
    <property type="project" value="UniProtKB-SubCell"/>
</dbReference>
<comment type="subcellular location">
    <subcellularLocation>
        <location evidence="1">Cell inner membrane</location>
        <topology evidence="1">Multi-pass membrane protein</topology>
    </subcellularLocation>
</comment>
<dbReference type="InterPro" id="IPR010656">
    <property type="entry name" value="DctM"/>
</dbReference>
<gene>
    <name evidence="9" type="ORF">S01H1_18257</name>
</gene>
<feature type="transmembrane region" description="Helical" evidence="7">
    <location>
        <begin position="6"/>
        <end position="39"/>
    </location>
</feature>
<organism evidence="9">
    <name type="scientific">marine sediment metagenome</name>
    <dbReference type="NCBI Taxonomy" id="412755"/>
    <lineage>
        <taxon>unclassified sequences</taxon>
        <taxon>metagenomes</taxon>
        <taxon>ecological metagenomes</taxon>
    </lineage>
</organism>
<evidence type="ECO:0000256" key="1">
    <source>
        <dbReference type="ARBA" id="ARBA00004429"/>
    </source>
</evidence>
<feature type="non-terminal residue" evidence="9">
    <location>
        <position position="320"/>
    </location>
</feature>
<evidence type="ECO:0000256" key="4">
    <source>
        <dbReference type="ARBA" id="ARBA00022692"/>
    </source>
</evidence>
<keyword evidence="6 7" id="KW-0472">Membrane</keyword>
<evidence type="ECO:0000259" key="8">
    <source>
        <dbReference type="Pfam" id="PF06808"/>
    </source>
</evidence>
<feature type="domain" description="TRAP C4-dicarboxylate transport system permease DctM subunit" evidence="8">
    <location>
        <begin position="11"/>
        <end position="317"/>
    </location>
</feature>
<dbReference type="PANTHER" id="PTHR33362">
    <property type="entry name" value="SIALIC ACID TRAP TRANSPORTER PERMEASE PROTEIN SIAT-RELATED"/>
    <property type="match status" value="1"/>
</dbReference>
<feature type="transmembrane region" description="Helical" evidence="7">
    <location>
        <begin position="246"/>
        <end position="264"/>
    </location>
</feature>
<dbReference type="PANTHER" id="PTHR33362:SF5">
    <property type="entry name" value="C4-DICARBOXYLATE TRAP TRANSPORTER LARGE PERMEASE PROTEIN DCTM"/>
    <property type="match status" value="1"/>
</dbReference>
<dbReference type="EMBL" id="BARS01009746">
    <property type="protein sequence ID" value="GAF78998.1"/>
    <property type="molecule type" value="Genomic_DNA"/>
</dbReference>
<name>X0SD89_9ZZZZ</name>
<dbReference type="AlphaFoldDB" id="X0SD89"/>
<feature type="transmembrane region" description="Helical" evidence="7">
    <location>
        <begin position="216"/>
        <end position="240"/>
    </location>
</feature>
<evidence type="ECO:0000313" key="9">
    <source>
        <dbReference type="EMBL" id="GAF78998.1"/>
    </source>
</evidence>
<keyword evidence="4 7" id="KW-0812">Transmembrane</keyword>
<reference evidence="9" key="1">
    <citation type="journal article" date="2014" name="Front. Microbiol.">
        <title>High frequency of phylogenetically diverse reductive dehalogenase-homologous genes in deep subseafloor sedimentary metagenomes.</title>
        <authorList>
            <person name="Kawai M."/>
            <person name="Futagami T."/>
            <person name="Toyoda A."/>
            <person name="Takaki Y."/>
            <person name="Nishi S."/>
            <person name="Hori S."/>
            <person name="Arai W."/>
            <person name="Tsubouchi T."/>
            <person name="Morono Y."/>
            <person name="Uchiyama I."/>
            <person name="Ito T."/>
            <person name="Fujiyama A."/>
            <person name="Inagaki F."/>
            <person name="Takami H."/>
        </authorList>
    </citation>
    <scope>NUCLEOTIDE SEQUENCE</scope>
    <source>
        <strain evidence="9">Expedition CK06-06</strain>
    </source>
</reference>
<evidence type="ECO:0000256" key="2">
    <source>
        <dbReference type="ARBA" id="ARBA00022475"/>
    </source>
</evidence>
<keyword evidence="2" id="KW-1003">Cell membrane</keyword>
<evidence type="ECO:0000256" key="6">
    <source>
        <dbReference type="ARBA" id="ARBA00023136"/>
    </source>
</evidence>
<dbReference type="GO" id="GO:0022857">
    <property type="term" value="F:transmembrane transporter activity"/>
    <property type="evidence" value="ECO:0007669"/>
    <property type="project" value="TreeGrafter"/>
</dbReference>